<evidence type="ECO:0000313" key="2">
    <source>
        <dbReference type="Proteomes" id="UP000091857"/>
    </source>
</evidence>
<dbReference type="EMBL" id="CM004395">
    <property type="protein sequence ID" value="KAG8648213.1"/>
    <property type="molecule type" value="Genomic_DNA"/>
</dbReference>
<evidence type="ECO:0000313" key="1">
    <source>
        <dbReference type="EMBL" id="KAG8648213.1"/>
    </source>
</evidence>
<organism evidence="1 2">
    <name type="scientific">Manihot esculenta</name>
    <name type="common">Cassava</name>
    <name type="synonym">Jatropha manihot</name>
    <dbReference type="NCBI Taxonomy" id="3983"/>
    <lineage>
        <taxon>Eukaryota</taxon>
        <taxon>Viridiplantae</taxon>
        <taxon>Streptophyta</taxon>
        <taxon>Embryophyta</taxon>
        <taxon>Tracheophyta</taxon>
        <taxon>Spermatophyta</taxon>
        <taxon>Magnoliopsida</taxon>
        <taxon>eudicotyledons</taxon>
        <taxon>Gunneridae</taxon>
        <taxon>Pentapetalae</taxon>
        <taxon>rosids</taxon>
        <taxon>fabids</taxon>
        <taxon>Malpighiales</taxon>
        <taxon>Euphorbiaceae</taxon>
        <taxon>Crotonoideae</taxon>
        <taxon>Manihoteae</taxon>
        <taxon>Manihot</taxon>
    </lineage>
</organism>
<reference evidence="2" key="1">
    <citation type="journal article" date="2016" name="Nat. Biotechnol.">
        <title>Sequencing wild and cultivated cassava and related species reveals extensive interspecific hybridization and genetic diversity.</title>
        <authorList>
            <person name="Bredeson J.V."/>
            <person name="Lyons J.B."/>
            <person name="Prochnik S.E."/>
            <person name="Wu G.A."/>
            <person name="Ha C.M."/>
            <person name="Edsinger-Gonzales E."/>
            <person name="Grimwood J."/>
            <person name="Schmutz J."/>
            <person name="Rabbi I.Y."/>
            <person name="Egesi C."/>
            <person name="Nauluvula P."/>
            <person name="Lebot V."/>
            <person name="Ndunguru J."/>
            <person name="Mkamilo G."/>
            <person name="Bart R.S."/>
            <person name="Setter T.L."/>
            <person name="Gleadow R.M."/>
            <person name="Kulakow P."/>
            <person name="Ferguson M.E."/>
            <person name="Rounsley S."/>
            <person name="Rokhsar D.S."/>
        </authorList>
    </citation>
    <scope>NUCLEOTIDE SEQUENCE [LARGE SCALE GENOMIC DNA]</scope>
    <source>
        <strain evidence="2">cv. AM560-2</strain>
    </source>
</reference>
<gene>
    <name evidence="1" type="ORF">MANES_09G161401v8</name>
</gene>
<name>A0ACB7H971_MANES</name>
<keyword evidence="2" id="KW-1185">Reference proteome</keyword>
<comment type="caution">
    <text evidence="1">The sequence shown here is derived from an EMBL/GenBank/DDBJ whole genome shotgun (WGS) entry which is preliminary data.</text>
</comment>
<proteinExistence type="predicted"/>
<sequence>MKGQSVRTVLQCYTVNNFSCMILGGLVVEHLVFGDFLFPFLIEEQMDKALKWLGFSKDEASFQVRWAALNTVFVLCRYHKARLKLVEAMAQGLSVGFCIDAIENAMDGEQI</sequence>
<protein>
    <submittedName>
        <fullName evidence="1">Uncharacterized protein</fullName>
    </submittedName>
</protein>
<dbReference type="Proteomes" id="UP000091857">
    <property type="component" value="Chromosome 9"/>
</dbReference>
<accession>A0ACB7H971</accession>